<dbReference type="Gene3D" id="2.170.16.10">
    <property type="entry name" value="Hedgehog/Intein (Hint) domain"/>
    <property type="match status" value="1"/>
</dbReference>
<dbReference type="Pfam" id="PF13403">
    <property type="entry name" value="Hint_2"/>
    <property type="match status" value="1"/>
</dbReference>
<name>A0A368YV45_9RHOB</name>
<dbReference type="AlphaFoldDB" id="A0A368YV45"/>
<accession>A0A368YV45</accession>
<comment type="caution">
    <text evidence="2">The sequence shown here is derived from an EMBL/GenBank/DDBJ whole genome shotgun (WGS) entry which is preliminary data.</text>
</comment>
<gene>
    <name evidence="2" type="ORF">DFP89_10818</name>
</gene>
<keyword evidence="3" id="KW-1185">Reference proteome</keyword>
<proteinExistence type="predicted"/>
<feature type="domain" description="Hedgehog/Intein (Hint)" evidence="1">
    <location>
        <begin position="113"/>
        <end position="254"/>
    </location>
</feature>
<dbReference type="InterPro" id="IPR036844">
    <property type="entry name" value="Hint_dom_sf"/>
</dbReference>
<dbReference type="SUPFAM" id="SSF51294">
    <property type="entry name" value="Hedgehog/intein (Hint) domain"/>
    <property type="match status" value="1"/>
</dbReference>
<evidence type="ECO:0000313" key="3">
    <source>
        <dbReference type="Proteomes" id="UP000253345"/>
    </source>
</evidence>
<dbReference type="Proteomes" id="UP000253345">
    <property type="component" value="Unassembled WGS sequence"/>
</dbReference>
<reference evidence="2 3" key="1">
    <citation type="submission" date="2018-07" db="EMBL/GenBank/DDBJ databases">
        <title>Genomic Encyclopedia of Type Strains, Phase III (KMG-III): the genomes of soil and plant-associated and newly described type strains.</title>
        <authorList>
            <person name="Whitman W."/>
        </authorList>
    </citation>
    <scope>NUCLEOTIDE SEQUENCE [LARGE SCALE GENOMIC DNA]</scope>
    <source>
        <strain evidence="2 3">CECT 8525</strain>
    </source>
</reference>
<protein>
    <submittedName>
        <fullName evidence="2">Hint domain-containing protein</fullName>
    </submittedName>
</protein>
<organism evidence="2 3">
    <name type="scientific">Paracoccus lutimaris</name>
    <dbReference type="NCBI Taxonomy" id="1490030"/>
    <lineage>
        <taxon>Bacteria</taxon>
        <taxon>Pseudomonadati</taxon>
        <taxon>Pseudomonadota</taxon>
        <taxon>Alphaproteobacteria</taxon>
        <taxon>Rhodobacterales</taxon>
        <taxon>Paracoccaceae</taxon>
        <taxon>Paracoccus</taxon>
    </lineage>
</organism>
<evidence type="ECO:0000313" key="2">
    <source>
        <dbReference type="EMBL" id="RCW84075.1"/>
    </source>
</evidence>
<evidence type="ECO:0000259" key="1">
    <source>
        <dbReference type="Pfam" id="PF13403"/>
    </source>
</evidence>
<dbReference type="InterPro" id="IPR028992">
    <property type="entry name" value="Hedgehog/Intein_dom"/>
</dbReference>
<sequence length="305" mass="32958">MPSLTITLYATTVVNGIVMADSTITTLTIPEISVDSLVDRFEWGAYLNSPNGHIAGSTTPPMLFDAGSTGNVMNGTLYSPVRYTQGTNLGGRDGVLRQLDKSGYQVSPTDLSICYLAGTLIASPHGEVPVETLRTGNLVMTRDRGAQPLVWTSSTRVTREVLDQAPNQRPIRIEAGALGNGLPRRSVEVSPQHRVLVRHGGREYLISARHLMMAGVAGVSVRQDDSEFTLVHIAFAQHEIVLAEGAEMESFFTGPMAVRALGLAQRLGLCMAFPELAQGENRMTPARPFIKYRDYARMLAASSAA</sequence>
<dbReference type="OrthoDB" id="6305173at2"/>
<dbReference type="EMBL" id="QPJL01000008">
    <property type="protein sequence ID" value="RCW84075.1"/>
    <property type="molecule type" value="Genomic_DNA"/>
</dbReference>